<reference evidence="2" key="1">
    <citation type="journal article" date="2019" name="Int. J. Syst. Evol. Microbiol.">
        <title>The Global Catalogue of Microorganisms (GCM) 10K type strain sequencing project: providing services to taxonomists for standard genome sequencing and annotation.</title>
        <authorList>
            <consortium name="The Broad Institute Genomics Platform"/>
            <consortium name="The Broad Institute Genome Sequencing Center for Infectious Disease"/>
            <person name="Wu L."/>
            <person name="Ma J."/>
        </authorList>
    </citation>
    <scope>NUCLEOTIDE SEQUENCE [LARGE SCALE GENOMIC DNA]</scope>
    <source>
        <strain evidence="2">CGMCC 1.13681</strain>
    </source>
</reference>
<organism evidence="1 2">
    <name type="scientific">Streptomyces polyrhachis</name>
    <dbReference type="NCBI Taxonomy" id="1282885"/>
    <lineage>
        <taxon>Bacteria</taxon>
        <taxon>Bacillati</taxon>
        <taxon>Actinomycetota</taxon>
        <taxon>Actinomycetes</taxon>
        <taxon>Kitasatosporales</taxon>
        <taxon>Streptomycetaceae</taxon>
        <taxon>Streptomyces</taxon>
    </lineage>
</organism>
<keyword evidence="2" id="KW-1185">Reference proteome</keyword>
<evidence type="ECO:0000313" key="2">
    <source>
        <dbReference type="Proteomes" id="UP001596413"/>
    </source>
</evidence>
<evidence type="ECO:0000313" key="1">
    <source>
        <dbReference type="EMBL" id="MFC7217612.1"/>
    </source>
</evidence>
<name>A0ABW2GAM8_9ACTN</name>
<dbReference type="RefSeq" id="WP_386412875.1">
    <property type="nucleotide sequence ID" value="NZ_JBHSZO010000006.1"/>
</dbReference>
<comment type="caution">
    <text evidence="1">The sequence shown here is derived from an EMBL/GenBank/DDBJ whole genome shotgun (WGS) entry which is preliminary data.</text>
</comment>
<dbReference type="Proteomes" id="UP001596413">
    <property type="component" value="Unassembled WGS sequence"/>
</dbReference>
<gene>
    <name evidence="1" type="ORF">ACFQLX_05400</name>
</gene>
<accession>A0ABW2GAM8</accession>
<protein>
    <submittedName>
        <fullName evidence="1">Uncharacterized protein</fullName>
    </submittedName>
</protein>
<sequence>MTEQPGAASPLETLTAAIPPRYRDAAADHPQVLAWAREVAEAAIAPARERAGRSRPAPAS</sequence>
<proteinExistence type="predicted"/>
<dbReference type="EMBL" id="JBHSZO010000006">
    <property type="protein sequence ID" value="MFC7217612.1"/>
    <property type="molecule type" value="Genomic_DNA"/>
</dbReference>